<keyword evidence="5 8" id="KW-1133">Transmembrane helix</keyword>
<protein>
    <recommendedName>
        <fullName evidence="8 9">Cell division protein ZipA</fullName>
    </recommendedName>
</protein>
<comment type="similarity">
    <text evidence="8 9">Belongs to the ZipA family.</text>
</comment>
<dbReference type="AlphaFoldDB" id="A0A520RZ66"/>
<dbReference type="GO" id="GO:0005886">
    <property type="term" value="C:plasma membrane"/>
    <property type="evidence" value="ECO:0007669"/>
    <property type="project" value="UniProtKB-SubCell"/>
</dbReference>
<comment type="subcellular location">
    <subcellularLocation>
        <location evidence="8">Cell inner membrane</location>
        <topology evidence="8">Single-pass type I membrane protein</topology>
    </subcellularLocation>
    <text evidence="8">Localizes to the Z ring in an FtsZ-dependent manner.</text>
</comment>
<accession>A0A520RZ66</accession>
<evidence type="ECO:0000256" key="3">
    <source>
        <dbReference type="ARBA" id="ARBA00022618"/>
    </source>
</evidence>
<feature type="region of interest" description="Disordered" evidence="10">
    <location>
        <begin position="568"/>
        <end position="587"/>
    </location>
</feature>
<feature type="transmembrane region" description="Helical" evidence="8">
    <location>
        <begin position="6"/>
        <end position="27"/>
    </location>
</feature>
<feature type="compositionally biased region" description="Acidic residues" evidence="10">
    <location>
        <begin position="288"/>
        <end position="299"/>
    </location>
</feature>
<evidence type="ECO:0000256" key="2">
    <source>
        <dbReference type="ARBA" id="ARBA00022519"/>
    </source>
</evidence>
<feature type="region of interest" description="Disordered" evidence="10">
    <location>
        <begin position="116"/>
        <end position="400"/>
    </location>
</feature>
<keyword evidence="1 8" id="KW-1003">Cell membrane</keyword>
<reference evidence="12 13" key="1">
    <citation type="submission" date="2019-02" db="EMBL/GenBank/DDBJ databases">
        <title>Prokaryotic population dynamics and viral predation in marine succession experiment using metagenomics: the confinement effect.</title>
        <authorList>
            <person name="Haro-Moreno J.M."/>
            <person name="Rodriguez-Valera F."/>
            <person name="Lopez-Perez M."/>
        </authorList>
    </citation>
    <scope>NUCLEOTIDE SEQUENCE [LARGE SCALE GENOMIC DNA]</scope>
    <source>
        <strain evidence="12">MED-G158</strain>
    </source>
</reference>
<dbReference type="EMBL" id="SHAH01000054">
    <property type="protein sequence ID" value="RZO75497.1"/>
    <property type="molecule type" value="Genomic_DNA"/>
</dbReference>
<dbReference type="GO" id="GO:0043093">
    <property type="term" value="P:FtsZ-dependent cytokinesis"/>
    <property type="evidence" value="ECO:0007669"/>
    <property type="project" value="UniProtKB-UniRule"/>
</dbReference>
<dbReference type="PANTHER" id="PTHR38685">
    <property type="entry name" value="CELL DIVISION PROTEIN ZIPA"/>
    <property type="match status" value="1"/>
</dbReference>
<comment type="caution">
    <text evidence="12">The sequence shown here is derived from an EMBL/GenBank/DDBJ whole genome shotgun (WGS) entry which is preliminary data.</text>
</comment>
<keyword evidence="2 8" id="KW-0997">Cell inner membrane</keyword>
<dbReference type="PANTHER" id="PTHR38685:SF1">
    <property type="entry name" value="CELL DIVISION PROTEIN ZIPA"/>
    <property type="match status" value="1"/>
</dbReference>
<feature type="compositionally biased region" description="Polar residues" evidence="10">
    <location>
        <begin position="480"/>
        <end position="495"/>
    </location>
</feature>
<dbReference type="InterPro" id="IPR036765">
    <property type="entry name" value="ZipA_FtsZ-bd_C_sf"/>
</dbReference>
<feature type="region of interest" description="Disordered" evidence="10">
    <location>
        <begin position="592"/>
        <end position="617"/>
    </location>
</feature>
<evidence type="ECO:0000256" key="1">
    <source>
        <dbReference type="ARBA" id="ARBA00022475"/>
    </source>
</evidence>
<feature type="compositionally biased region" description="Low complexity" evidence="10">
    <location>
        <begin position="529"/>
        <end position="539"/>
    </location>
</feature>
<evidence type="ECO:0000259" key="11">
    <source>
        <dbReference type="SMART" id="SM00771"/>
    </source>
</evidence>
<sequence>MSLRELIILLLGLAIVGIILRGLYVALRARRGKLRIAIDKTIPTDIDLEALELAELPSGGARVVSRESADDESPVLASLDAANQRAESFSLGVEDEAVPVLMDSVEVGQLAQIDTAASNTTHDDERSVNGDQGDDWDSERDHEPEDYWDGEQDNKREDEADFVNAGAATPENVFEAGRIAGEPDSMSQRGESPAAVTSQDLFDDEPGEKQDPRIGDLPSYEAATANANGESADEYDGYDDYDNNDDYDEVAPAESRDEIGIDTPTVAQGLGDTDAVTEPMAAEHPDDVLFDYDNEEADEHDPGEAYKDDAYEGEAYEDDEETEGGSEFLSEHAHVERIPPADSHGEAQEPVKEEVFFERSRAETGEESYAQDYEDVYEGAHTGTQDQTYDDEDDDIDADDAHEIVDQSSASEDEFAEFPMTAGERIGGNPNTEKQAGLFDQFDESEQAALADRGKTQKKPSLFAALKRRFTATDADNEELSASSPVQPNAASEQSAELDLVDPPEDTFAESITESTAESVAGDTEEYVAAPAQATEPAAGIQPVPESPSEQPAVAADSQFNERDTLGWDETEESEAEATQASHDSRQIDWAGTAKSEPRQQSPVSQPSEIKQQTPAAQPSEVIVLNVVARGGREFRGDDLLEVLITSGLKFGEMNIFHQRFRGTNNGPVIFSVANILNPGTFDLNSIHEFSTVGVSLFLALPSPINNLEAFDLMLGVAQRIQEELDGELKDDHRNVMTAQTIEHYRQRIRDFELRQLKAAGGRA</sequence>
<evidence type="ECO:0000256" key="7">
    <source>
        <dbReference type="ARBA" id="ARBA00023306"/>
    </source>
</evidence>
<keyword evidence="3 8" id="KW-0132">Cell division</keyword>
<feature type="region of interest" description="Disordered" evidence="10">
    <location>
        <begin position="474"/>
        <end position="558"/>
    </location>
</feature>
<dbReference type="Gene3D" id="3.30.1400.10">
    <property type="entry name" value="ZipA, C-terminal FtsZ-binding domain"/>
    <property type="match status" value="1"/>
</dbReference>
<evidence type="ECO:0000256" key="10">
    <source>
        <dbReference type="SAM" id="MobiDB-lite"/>
    </source>
</evidence>
<keyword evidence="6 8" id="KW-0472">Membrane</keyword>
<feature type="region of interest" description="Disordered" evidence="10">
    <location>
        <begin position="420"/>
        <end position="458"/>
    </location>
</feature>
<dbReference type="InterPro" id="IPR011919">
    <property type="entry name" value="Cell_div_ZipA"/>
</dbReference>
<evidence type="ECO:0000313" key="13">
    <source>
        <dbReference type="Proteomes" id="UP000320404"/>
    </source>
</evidence>
<evidence type="ECO:0000256" key="9">
    <source>
        <dbReference type="RuleBase" id="RU003612"/>
    </source>
</evidence>
<organism evidence="12 13">
    <name type="scientific">OM182 bacterium</name>
    <dbReference type="NCBI Taxonomy" id="2510334"/>
    <lineage>
        <taxon>Bacteria</taxon>
        <taxon>Pseudomonadati</taxon>
        <taxon>Pseudomonadota</taxon>
        <taxon>Gammaproteobacteria</taxon>
        <taxon>OMG group</taxon>
        <taxon>OM182 clade</taxon>
    </lineage>
</organism>
<evidence type="ECO:0000256" key="6">
    <source>
        <dbReference type="ARBA" id="ARBA00023136"/>
    </source>
</evidence>
<feature type="compositionally biased region" description="Acidic residues" evidence="10">
    <location>
        <begin position="311"/>
        <end position="324"/>
    </location>
</feature>
<dbReference type="Pfam" id="PF04354">
    <property type="entry name" value="ZipA_C"/>
    <property type="match status" value="1"/>
</dbReference>
<comment type="subunit">
    <text evidence="8">Interacts with FtsZ via their C-terminal domains.</text>
</comment>
<name>A0A520RZ66_9GAMM</name>
<gene>
    <name evidence="8 12" type="primary">zipA</name>
    <name evidence="12" type="ORF">EVA69_04175</name>
</gene>
<evidence type="ECO:0000256" key="4">
    <source>
        <dbReference type="ARBA" id="ARBA00022692"/>
    </source>
</evidence>
<feature type="compositionally biased region" description="Polar residues" evidence="10">
    <location>
        <begin position="185"/>
        <end position="200"/>
    </location>
</feature>
<evidence type="ECO:0000313" key="12">
    <source>
        <dbReference type="EMBL" id="RZO75497.1"/>
    </source>
</evidence>
<dbReference type="InterPro" id="IPR007449">
    <property type="entry name" value="ZipA_FtsZ-bd_C"/>
</dbReference>
<comment type="function">
    <text evidence="8 9">Essential cell division protein that stabilizes the FtsZ protofilaments by cross-linking them and that serves as a cytoplasmic membrane anchor for the Z ring. Also required for the recruitment to the septal ring of downstream cell division proteins.</text>
</comment>
<dbReference type="SUPFAM" id="SSF64383">
    <property type="entry name" value="Cell-division protein ZipA, C-terminal domain"/>
    <property type="match status" value="1"/>
</dbReference>
<dbReference type="Proteomes" id="UP000320404">
    <property type="component" value="Unassembled WGS sequence"/>
</dbReference>
<keyword evidence="4 8" id="KW-0812">Transmembrane</keyword>
<proteinExistence type="inferred from homology"/>
<evidence type="ECO:0000256" key="8">
    <source>
        <dbReference type="HAMAP-Rule" id="MF_00509"/>
    </source>
</evidence>
<feature type="compositionally biased region" description="Acidic residues" evidence="10">
    <location>
        <begin position="388"/>
        <end position="398"/>
    </location>
</feature>
<feature type="compositionally biased region" description="Acidic residues" evidence="10">
    <location>
        <begin position="499"/>
        <end position="508"/>
    </location>
</feature>
<dbReference type="NCBIfam" id="TIGR02205">
    <property type="entry name" value="septum_zipA"/>
    <property type="match status" value="1"/>
</dbReference>
<feature type="compositionally biased region" description="Basic and acidic residues" evidence="10">
    <location>
        <begin position="300"/>
        <end position="310"/>
    </location>
</feature>
<dbReference type="SMART" id="SM00771">
    <property type="entry name" value="ZipA_C"/>
    <property type="match status" value="1"/>
</dbReference>
<dbReference type="HAMAP" id="MF_00509">
    <property type="entry name" value="ZipA"/>
    <property type="match status" value="1"/>
</dbReference>
<evidence type="ECO:0000256" key="5">
    <source>
        <dbReference type="ARBA" id="ARBA00022989"/>
    </source>
</evidence>
<feature type="compositionally biased region" description="Basic and acidic residues" evidence="10">
    <location>
        <begin position="329"/>
        <end position="364"/>
    </location>
</feature>
<keyword evidence="7 8" id="KW-0131">Cell cycle</keyword>
<dbReference type="GO" id="GO:0000917">
    <property type="term" value="P:division septum assembly"/>
    <property type="evidence" value="ECO:0007669"/>
    <property type="project" value="TreeGrafter"/>
</dbReference>
<feature type="compositionally biased region" description="Polar residues" evidence="10">
    <location>
        <begin position="599"/>
        <end position="617"/>
    </location>
</feature>
<feature type="domain" description="ZipA C-terminal FtsZ-binding" evidence="11">
    <location>
        <begin position="619"/>
        <end position="749"/>
    </location>
</feature>
<feature type="compositionally biased region" description="Acidic residues" evidence="10">
    <location>
        <begin position="231"/>
        <end position="251"/>
    </location>
</feature>
<dbReference type="GO" id="GO:0032153">
    <property type="term" value="C:cell division site"/>
    <property type="evidence" value="ECO:0007669"/>
    <property type="project" value="UniProtKB-UniRule"/>
</dbReference>